<protein>
    <recommendedName>
        <fullName evidence="12">PTS EIIB type-1 domain-containing protein</fullName>
    </recommendedName>
</protein>
<evidence type="ECO:0000313" key="14">
    <source>
        <dbReference type="Proteomes" id="UP000218139"/>
    </source>
</evidence>
<name>A0A9Q5TZ75_9LACO</name>
<keyword evidence="9" id="KW-1133">Transmembrane helix</keyword>
<feature type="active site" description="Phosphocysteine intermediate; for EIIB activity" evidence="11">
    <location>
        <position position="27"/>
    </location>
</feature>
<dbReference type="GO" id="GO:0090589">
    <property type="term" value="F:protein-phosphocysteine-trehalose phosphotransferase system transporter activity"/>
    <property type="evidence" value="ECO:0007669"/>
    <property type="project" value="TreeGrafter"/>
</dbReference>
<dbReference type="GO" id="GO:0015771">
    <property type="term" value="P:trehalose transport"/>
    <property type="evidence" value="ECO:0007669"/>
    <property type="project" value="TreeGrafter"/>
</dbReference>
<feature type="domain" description="PTS EIIB type-1" evidence="12">
    <location>
        <begin position="5"/>
        <end position="87"/>
    </location>
</feature>
<evidence type="ECO:0000313" key="13">
    <source>
        <dbReference type="EMBL" id="PAY44570.1"/>
    </source>
</evidence>
<keyword evidence="4" id="KW-0762">Sugar transport</keyword>
<keyword evidence="7" id="KW-0812">Transmembrane</keyword>
<evidence type="ECO:0000256" key="8">
    <source>
        <dbReference type="ARBA" id="ARBA00022777"/>
    </source>
</evidence>
<evidence type="ECO:0000256" key="5">
    <source>
        <dbReference type="ARBA" id="ARBA00022679"/>
    </source>
</evidence>
<gene>
    <name evidence="13" type="ORF">A8C52_10675</name>
</gene>
<dbReference type="GO" id="GO:0009401">
    <property type="term" value="P:phosphoenolpyruvate-dependent sugar phosphotransferase system"/>
    <property type="evidence" value="ECO:0007669"/>
    <property type="project" value="UniProtKB-KW"/>
</dbReference>
<evidence type="ECO:0000256" key="3">
    <source>
        <dbReference type="ARBA" id="ARBA00022475"/>
    </source>
</evidence>
<dbReference type="PANTHER" id="PTHR30175:SF1">
    <property type="entry name" value="PTS SYSTEM ARBUTIN-, CELLOBIOSE-, AND SALICIN-SPECIFIC EIIBC COMPONENT-RELATED"/>
    <property type="match status" value="1"/>
</dbReference>
<evidence type="ECO:0000256" key="7">
    <source>
        <dbReference type="ARBA" id="ARBA00022692"/>
    </source>
</evidence>
<dbReference type="InterPro" id="IPR050558">
    <property type="entry name" value="PTS_Sugar-Specific_Components"/>
</dbReference>
<dbReference type="GO" id="GO:0008982">
    <property type="term" value="F:protein-N(PI)-phosphohistidine-sugar phosphotransferase activity"/>
    <property type="evidence" value="ECO:0007669"/>
    <property type="project" value="InterPro"/>
</dbReference>
<dbReference type="GO" id="GO:0005886">
    <property type="term" value="C:plasma membrane"/>
    <property type="evidence" value="ECO:0007669"/>
    <property type="project" value="UniProtKB-SubCell"/>
</dbReference>
<evidence type="ECO:0000256" key="6">
    <source>
        <dbReference type="ARBA" id="ARBA00022683"/>
    </source>
</evidence>
<dbReference type="Gene3D" id="3.30.1360.60">
    <property type="entry name" value="Glucose permease domain IIB"/>
    <property type="match status" value="1"/>
</dbReference>
<dbReference type="PROSITE" id="PS01035">
    <property type="entry name" value="PTS_EIIB_TYPE_1_CYS"/>
    <property type="match status" value="1"/>
</dbReference>
<reference evidence="13 14" key="1">
    <citation type="submission" date="2016-05" db="EMBL/GenBank/DDBJ databases">
        <authorList>
            <person name="Lee J.-Y."/>
            <person name="Kim E.B."/>
            <person name="Choi Y.-J."/>
        </authorList>
    </citation>
    <scope>NUCLEOTIDE SEQUENCE [LARGE SCALE GENOMIC DNA]</scope>
    <source>
        <strain evidence="13 14">KLA006</strain>
    </source>
</reference>
<keyword evidence="3" id="KW-1003">Cell membrane</keyword>
<keyword evidence="8" id="KW-0418">Kinase</keyword>
<dbReference type="PROSITE" id="PS51098">
    <property type="entry name" value="PTS_EIIB_TYPE_1"/>
    <property type="match status" value="1"/>
</dbReference>
<dbReference type="InterPro" id="IPR018113">
    <property type="entry name" value="PTrfase_EIIB_Cys"/>
</dbReference>
<dbReference type="CDD" id="cd00212">
    <property type="entry name" value="PTS_IIB_glc"/>
    <property type="match status" value="1"/>
</dbReference>
<keyword evidence="2" id="KW-0813">Transport</keyword>
<evidence type="ECO:0000256" key="1">
    <source>
        <dbReference type="ARBA" id="ARBA00004651"/>
    </source>
</evidence>
<dbReference type="AlphaFoldDB" id="A0A9Q5TZ75"/>
<keyword evidence="10" id="KW-0472">Membrane</keyword>
<dbReference type="GO" id="GO:0016301">
    <property type="term" value="F:kinase activity"/>
    <property type="evidence" value="ECO:0007669"/>
    <property type="project" value="UniProtKB-KW"/>
</dbReference>
<dbReference type="EMBL" id="LXZO01000125">
    <property type="protein sequence ID" value="PAY44570.1"/>
    <property type="molecule type" value="Genomic_DNA"/>
</dbReference>
<evidence type="ECO:0000256" key="10">
    <source>
        <dbReference type="ARBA" id="ARBA00023136"/>
    </source>
</evidence>
<sequence length="95" mass="10509">MGKYTNLAKDIVTNVGGKENIISLKHCITRLRFKLKDESIANDDILNNMDGVVTVMKAGGQYQVVIGNHVTQVFDEVNQVLVTNGRNPPYFSEGI</sequence>
<evidence type="ECO:0000256" key="4">
    <source>
        <dbReference type="ARBA" id="ARBA00022597"/>
    </source>
</evidence>
<dbReference type="InterPro" id="IPR001996">
    <property type="entry name" value="PTS_IIB_1"/>
</dbReference>
<dbReference type="Proteomes" id="UP000218139">
    <property type="component" value="Unassembled WGS sequence"/>
</dbReference>
<evidence type="ECO:0000256" key="9">
    <source>
        <dbReference type="ARBA" id="ARBA00022989"/>
    </source>
</evidence>
<keyword evidence="6" id="KW-0598">Phosphotransferase system</keyword>
<accession>A0A9Q5TZ75</accession>
<evidence type="ECO:0000259" key="12">
    <source>
        <dbReference type="PROSITE" id="PS51098"/>
    </source>
</evidence>
<organism evidence="13 14">
    <name type="scientific">Ligilactobacillus salivarius</name>
    <dbReference type="NCBI Taxonomy" id="1624"/>
    <lineage>
        <taxon>Bacteria</taxon>
        <taxon>Bacillati</taxon>
        <taxon>Bacillota</taxon>
        <taxon>Bacilli</taxon>
        <taxon>Lactobacillales</taxon>
        <taxon>Lactobacillaceae</taxon>
        <taxon>Ligilactobacillus</taxon>
    </lineage>
</organism>
<comment type="subcellular location">
    <subcellularLocation>
        <location evidence="1">Cell membrane</location>
        <topology evidence="1">Multi-pass membrane protein</topology>
    </subcellularLocation>
</comment>
<dbReference type="SUPFAM" id="SSF55604">
    <property type="entry name" value="Glucose permease domain IIB"/>
    <property type="match status" value="1"/>
</dbReference>
<dbReference type="FunFam" id="3.30.1360.60:FF:000001">
    <property type="entry name" value="PTS system glucose-specific IIBC component PtsG"/>
    <property type="match status" value="1"/>
</dbReference>
<evidence type="ECO:0000256" key="11">
    <source>
        <dbReference type="PROSITE-ProRule" id="PRU00421"/>
    </source>
</evidence>
<dbReference type="InterPro" id="IPR036878">
    <property type="entry name" value="Glu_permease_IIB"/>
</dbReference>
<keyword evidence="5" id="KW-0808">Transferase</keyword>
<dbReference type="PANTHER" id="PTHR30175">
    <property type="entry name" value="PHOSPHOTRANSFERASE SYSTEM TRANSPORT PROTEIN"/>
    <property type="match status" value="1"/>
</dbReference>
<comment type="caution">
    <text evidence="13">The sequence shown here is derived from an EMBL/GenBank/DDBJ whole genome shotgun (WGS) entry which is preliminary data.</text>
</comment>
<evidence type="ECO:0000256" key="2">
    <source>
        <dbReference type="ARBA" id="ARBA00022448"/>
    </source>
</evidence>
<proteinExistence type="predicted"/>
<dbReference type="Pfam" id="PF00367">
    <property type="entry name" value="PTS_EIIB"/>
    <property type="match status" value="1"/>
</dbReference>